<dbReference type="InterPro" id="IPR025256">
    <property type="entry name" value="TM7S3/TM198-like_dom"/>
</dbReference>
<evidence type="ECO:0000256" key="7">
    <source>
        <dbReference type="SAM" id="MobiDB-lite"/>
    </source>
</evidence>
<dbReference type="AlphaFoldDB" id="A0A8B9TYH3"/>
<feature type="transmembrane region" description="Helical" evidence="8">
    <location>
        <begin position="118"/>
        <end position="137"/>
    </location>
</feature>
<sequence length="427" mass="47540">MTATVQTLRFKLLPPHDTGQEWAHSCQQEIERRYQVVPSVVCAMCCLFGIIYCFFGYRCFKAVMFLTGLMFGSIIIFMLCYKERVLDTQLSVEASVGIGLGIGVLCGLVTMLVRSVGLFMVGLLLGLLLAVATLVVMEQFYHPPTVWIPIALLLGVGMLFAVLTLQWQRFFTTLSTAVFGSAIMTVTVDYFIELFLLVQYIYERIKVAPARPVCWYSWVILGVWPLLTTLGVLVQWKVTAEGYSHTEVIISRQQRRVQLMRIKQREDRKEKKKKRRPHHPPPHQHKAHPPEPAYRRKPNPVRRFDGDVLSPVSPAPRVEISPGLGRPFLLHAGGLGHRGRGARVPGGGWQSSGWAGAVRDGAGREQSPLTFSSAPSPTQSYIQSFRERQTGPSLTSLMASSHAVVDLDYDCSSTVPLTTGSSPAVRV</sequence>
<proteinExistence type="inferred from homology"/>
<dbReference type="GO" id="GO:0090263">
    <property type="term" value="P:positive regulation of canonical Wnt signaling pathway"/>
    <property type="evidence" value="ECO:0007669"/>
    <property type="project" value="TreeGrafter"/>
</dbReference>
<feature type="transmembrane region" description="Helical" evidence="8">
    <location>
        <begin position="146"/>
        <end position="167"/>
    </location>
</feature>
<feature type="region of interest" description="Disordered" evidence="7">
    <location>
        <begin position="262"/>
        <end position="310"/>
    </location>
</feature>
<feature type="transmembrane region" description="Helical" evidence="8">
    <location>
        <begin position="36"/>
        <end position="57"/>
    </location>
</feature>
<dbReference type="PANTHER" id="PTHR31247">
    <property type="entry name" value="TRANSMEMBRANE PROTEIN 198 FAMILY MEMBER"/>
    <property type="match status" value="1"/>
</dbReference>
<feature type="compositionally biased region" description="Polar residues" evidence="7">
    <location>
        <begin position="367"/>
        <end position="381"/>
    </location>
</feature>
<feature type="transmembrane region" description="Helical" evidence="8">
    <location>
        <begin position="214"/>
        <end position="236"/>
    </location>
</feature>
<comment type="subcellular location">
    <subcellularLocation>
        <location evidence="1">Membrane</location>
        <topology evidence="1">Multi-pass membrane protein</topology>
    </subcellularLocation>
</comment>
<accession>A0A8B9TYH3</accession>
<dbReference type="Proteomes" id="UP000694549">
    <property type="component" value="Unplaced"/>
</dbReference>
<feature type="compositionally biased region" description="Basic residues" evidence="7">
    <location>
        <begin position="270"/>
        <end position="287"/>
    </location>
</feature>
<organism evidence="10 11">
    <name type="scientific">Anas zonorhyncha</name>
    <name type="common">Eastern spot-billed duck</name>
    <dbReference type="NCBI Taxonomy" id="75864"/>
    <lineage>
        <taxon>Eukaryota</taxon>
        <taxon>Metazoa</taxon>
        <taxon>Chordata</taxon>
        <taxon>Craniata</taxon>
        <taxon>Vertebrata</taxon>
        <taxon>Euteleostomi</taxon>
        <taxon>Archelosauria</taxon>
        <taxon>Archosauria</taxon>
        <taxon>Dinosauria</taxon>
        <taxon>Saurischia</taxon>
        <taxon>Theropoda</taxon>
        <taxon>Coelurosauria</taxon>
        <taxon>Aves</taxon>
        <taxon>Neognathae</taxon>
        <taxon>Galloanserae</taxon>
        <taxon>Anseriformes</taxon>
        <taxon>Anatidae</taxon>
        <taxon>Anatinae</taxon>
        <taxon>Anas</taxon>
    </lineage>
</organism>
<evidence type="ECO:0000256" key="3">
    <source>
        <dbReference type="ARBA" id="ARBA00022692"/>
    </source>
</evidence>
<keyword evidence="5 8" id="KW-0472">Membrane</keyword>
<feature type="transmembrane region" description="Helical" evidence="8">
    <location>
        <begin position="179"/>
        <end position="202"/>
    </location>
</feature>
<keyword evidence="11" id="KW-1185">Reference proteome</keyword>
<comment type="similarity">
    <text evidence="2">Belongs to the TMEM198 family.</text>
</comment>
<dbReference type="InterPro" id="IPR040236">
    <property type="entry name" value="TMEM198"/>
</dbReference>
<evidence type="ECO:0000256" key="8">
    <source>
        <dbReference type="SAM" id="Phobius"/>
    </source>
</evidence>
<keyword evidence="3 8" id="KW-0812">Transmembrane</keyword>
<evidence type="ECO:0000256" key="4">
    <source>
        <dbReference type="ARBA" id="ARBA00022989"/>
    </source>
</evidence>
<dbReference type="GO" id="GO:0031410">
    <property type="term" value="C:cytoplasmic vesicle"/>
    <property type="evidence" value="ECO:0007669"/>
    <property type="project" value="TreeGrafter"/>
</dbReference>
<evidence type="ECO:0000256" key="5">
    <source>
        <dbReference type="ARBA" id="ARBA00023136"/>
    </source>
</evidence>
<name>A0A8B9TYH3_9AVES</name>
<reference evidence="10" key="2">
    <citation type="submission" date="2025-09" db="UniProtKB">
        <authorList>
            <consortium name="Ensembl"/>
        </authorList>
    </citation>
    <scope>IDENTIFICATION</scope>
</reference>
<feature type="transmembrane region" description="Helical" evidence="8">
    <location>
        <begin position="93"/>
        <end position="112"/>
    </location>
</feature>
<dbReference type="PANTHER" id="PTHR31247:SF7">
    <property type="entry name" value="TRANSMEMBRANE PROTEIN 198"/>
    <property type="match status" value="1"/>
</dbReference>
<evidence type="ECO:0000313" key="11">
    <source>
        <dbReference type="Proteomes" id="UP000694549"/>
    </source>
</evidence>
<evidence type="ECO:0000256" key="1">
    <source>
        <dbReference type="ARBA" id="ARBA00004141"/>
    </source>
</evidence>
<feature type="region of interest" description="Disordered" evidence="7">
    <location>
        <begin position="357"/>
        <end position="381"/>
    </location>
</feature>
<evidence type="ECO:0000259" key="9">
    <source>
        <dbReference type="Pfam" id="PF13886"/>
    </source>
</evidence>
<protein>
    <recommendedName>
        <fullName evidence="6">Transmembrane protein 198</fullName>
    </recommendedName>
</protein>
<reference evidence="10" key="1">
    <citation type="submission" date="2025-08" db="UniProtKB">
        <authorList>
            <consortium name="Ensembl"/>
        </authorList>
    </citation>
    <scope>IDENTIFICATION</scope>
</reference>
<feature type="domain" description="TM7S3/TM198-like" evidence="9">
    <location>
        <begin position="42"/>
        <end position="236"/>
    </location>
</feature>
<evidence type="ECO:0000256" key="2">
    <source>
        <dbReference type="ARBA" id="ARBA00006244"/>
    </source>
</evidence>
<dbReference type="GO" id="GO:0005886">
    <property type="term" value="C:plasma membrane"/>
    <property type="evidence" value="ECO:0007669"/>
    <property type="project" value="TreeGrafter"/>
</dbReference>
<feature type="transmembrane region" description="Helical" evidence="8">
    <location>
        <begin position="63"/>
        <end position="81"/>
    </location>
</feature>
<evidence type="ECO:0000256" key="6">
    <source>
        <dbReference type="ARBA" id="ARBA00049737"/>
    </source>
</evidence>
<dbReference type="Pfam" id="PF13886">
    <property type="entry name" value="TM7S3_TM198"/>
    <property type="match status" value="1"/>
</dbReference>
<evidence type="ECO:0000313" key="10">
    <source>
        <dbReference type="Ensembl" id="ENSAZOP00000000021.1"/>
    </source>
</evidence>
<dbReference type="Ensembl" id="ENSAZOT00000000025.1">
    <property type="protein sequence ID" value="ENSAZOP00000000021.1"/>
    <property type="gene ID" value="ENSAZOG00000000034.1"/>
</dbReference>
<keyword evidence="4 8" id="KW-1133">Transmembrane helix</keyword>